<dbReference type="RefSeq" id="WP_021055960.1">
    <property type="nucleotide sequence ID" value="NZ_KE356561.1"/>
</dbReference>
<keyword evidence="1" id="KW-1133">Transmembrane helix</keyword>
<dbReference type="eggNOG" id="arCOG04581">
    <property type="taxonomic scope" value="Archaea"/>
</dbReference>
<dbReference type="EMBL" id="KE356561">
    <property type="protein sequence ID" value="ERG96496.1"/>
    <property type="molecule type" value="Genomic_DNA"/>
</dbReference>
<feature type="transmembrane region" description="Helical" evidence="1">
    <location>
        <begin position="125"/>
        <end position="146"/>
    </location>
</feature>
<organism evidence="2 3">
    <name type="scientific">Haloquadratum walsbyi J07HQW2</name>
    <dbReference type="NCBI Taxonomy" id="1238425"/>
    <lineage>
        <taxon>Archaea</taxon>
        <taxon>Methanobacteriati</taxon>
        <taxon>Methanobacteriota</taxon>
        <taxon>Stenosarchaea group</taxon>
        <taxon>Halobacteria</taxon>
        <taxon>Halobacteriales</taxon>
        <taxon>Haloferacaceae</taxon>
        <taxon>Haloquadratum</taxon>
    </lineage>
</organism>
<feature type="transmembrane region" description="Helical" evidence="1">
    <location>
        <begin position="82"/>
        <end position="104"/>
    </location>
</feature>
<dbReference type="HOGENOM" id="CLU_143266_0_0_2"/>
<dbReference type="Proteomes" id="UP000030710">
    <property type="component" value="Unassembled WGS sequence"/>
</dbReference>
<accession>U1PVQ8</accession>
<feature type="transmembrane region" description="Helical" evidence="1">
    <location>
        <begin position="12"/>
        <end position="34"/>
    </location>
</feature>
<keyword evidence="1" id="KW-0472">Membrane</keyword>
<proteinExistence type="predicted"/>
<evidence type="ECO:0008006" key="4">
    <source>
        <dbReference type="Google" id="ProtNLM"/>
    </source>
</evidence>
<reference evidence="2 3" key="1">
    <citation type="journal article" date="2013" name="PLoS ONE">
        <title>Assembly-driven community genomics of a hypersaline microbial ecosystem.</title>
        <authorList>
            <person name="Podell S."/>
            <person name="Ugalde J.A."/>
            <person name="Narasingarao P."/>
            <person name="Banfield J.F."/>
            <person name="Heidelberg K.B."/>
            <person name="Allen E.E."/>
        </authorList>
    </citation>
    <scope>NUCLEOTIDE SEQUENCE [LARGE SCALE GENOMIC DNA]</scope>
    <source>
        <strain evidence="3">J07HQW2</strain>
    </source>
</reference>
<sequence length="151" mass="15879">MVVDLMMTAVHIVAGTIWTGSIAFMTIAVLPIAATGEIDATPLERIVGRLITLSRSGAVLTMLTGGYLAATTYTTKTLLSTIDGNLVITAVLIWFILVVSVEIGRRKLVGGLQAKRVRAPAAASTRSFQLATVASILLIIDIGLLATNMIV</sequence>
<evidence type="ECO:0000256" key="1">
    <source>
        <dbReference type="SAM" id="Phobius"/>
    </source>
</evidence>
<evidence type="ECO:0000313" key="2">
    <source>
        <dbReference type="EMBL" id="ERG96496.1"/>
    </source>
</evidence>
<protein>
    <recommendedName>
        <fullName evidence="4">Copper resistance protein D</fullName>
    </recommendedName>
</protein>
<feature type="transmembrane region" description="Helical" evidence="1">
    <location>
        <begin position="46"/>
        <end position="70"/>
    </location>
</feature>
<keyword evidence="1" id="KW-0812">Transmembrane</keyword>
<gene>
    <name evidence="2" type="ORF">J07HQW2_02976</name>
</gene>
<name>U1PVQ8_9EURY</name>
<dbReference type="AlphaFoldDB" id="U1PVQ8"/>
<evidence type="ECO:0000313" key="3">
    <source>
        <dbReference type="Proteomes" id="UP000030710"/>
    </source>
</evidence>
<dbReference type="STRING" id="1238425.J07HQW2_02976"/>